<comment type="pathway">
    <text evidence="7">Amino-acid biosynthesis; L-threonine biosynthesis; L-threonine from L-aspartate: step 4/5.</text>
</comment>
<dbReference type="GO" id="GO:0009088">
    <property type="term" value="P:threonine biosynthetic process"/>
    <property type="evidence" value="ECO:0007669"/>
    <property type="project" value="UniProtKB-UniRule"/>
</dbReference>
<dbReference type="PANTHER" id="PTHR20861">
    <property type="entry name" value="HOMOSERINE/4-DIPHOSPHOCYTIDYL-2-C-METHYL-D-ERYTHRITOL KINASE"/>
    <property type="match status" value="1"/>
</dbReference>
<evidence type="ECO:0000256" key="5">
    <source>
        <dbReference type="ARBA" id="ARBA00022777"/>
    </source>
</evidence>
<comment type="caution">
    <text evidence="11">The sequence shown here is derived from an EMBL/GenBank/DDBJ whole genome shotgun (WGS) entry which is preliminary data.</text>
</comment>
<dbReference type="SUPFAM" id="SSF54211">
    <property type="entry name" value="Ribosomal protein S5 domain 2-like"/>
    <property type="match status" value="1"/>
</dbReference>
<dbReference type="EMBL" id="JANCNS010000002">
    <property type="protein sequence ID" value="MCP9199924.1"/>
    <property type="molecule type" value="Genomic_DNA"/>
</dbReference>
<keyword evidence="3 7" id="KW-0791">Threonine biosynthesis</keyword>
<name>A0A9X2I2C2_9FLAO</name>
<dbReference type="PANTHER" id="PTHR20861:SF1">
    <property type="entry name" value="HOMOSERINE KINASE"/>
    <property type="match status" value="1"/>
</dbReference>
<dbReference type="PRINTS" id="PR00958">
    <property type="entry name" value="HOMSERKINASE"/>
</dbReference>
<reference evidence="11" key="1">
    <citation type="submission" date="2022-07" db="EMBL/GenBank/DDBJ databases">
        <title>Gramela sediminis sp. nov., isolated from deep-sea sediment of the Indian Ocean.</title>
        <authorList>
            <person name="Shi H."/>
        </authorList>
    </citation>
    <scope>NUCLEOTIDE SEQUENCE</scope>
    <source>
        <strain evidence="11">GC03-9</strain>
    </source>
</reference>
<keyword evidence="5 7" id="KW-0418">Kinase</keyword>
<dbReference type="GO" id="GO:0005737">
    <property type="term" value="C:cytoplasm"/>
    <property type="evidence" value="ECO:0007669"/>
    <property type="project" value="UniProtKB-SubCell"/>
</dbReference>
<dbReference type="InterPro" id="IPR013750">
    <property type="entry name" value="GHMP_kinase_C_dom"/>
</dbReference>
<dbReference type="GO" id="GO:0004413">
    <property type="term" value="F:homoserine kinase activity"/>
    <property type="evidence" value="ECO:0007669"/>
    <property type="project" value="UniProtKB-UniRule"/>
</dbReference>
<dbReference type="GO" id="GO:0005524">
    <property type="term" value="F:ATP binding"/>
    <property type="evidence" value="ECO:0007669"/>
    <property type="project" value="UniProtKB-UniRule"/>
</dbReference>
<dbReference type="InterPro" id="IPR020568">
    <property type="entry name" value="Ribosomal_Su5_D2-typ_SF"/>
</dbReference>
<dbReference type="RefSeq" id="WP_241551736.1">
    <property type="nucleotide sequence ID" value="NZ_JANCNS010000002.1"/>
</dbReference>
<dbReference type="Proteomes" id="UP001155280">
    <property type="component" value="Unassembled WGS sequence"/>
</dbReference>
<feature type="domain" description="GHMP kinase N-terminal" evidence="9">
    <location>
        <begin position="64"/>
        <end position="147"/>
    </location>
</feature>
<evidence type="ECO:0000259" key="9">
    <source>
        <dbReference type="Pfam" id="PF00288"/>
    </source>
</evidence>
<dbReference type="Pfam" id="PF00288">
    <property type="entry name" value="GHMP_kinases_N"/>
    <property type="match status" value="1"/>
</dbReference>
<dbReference type="PIRSF" id="PIRSF000676">
    <property type="entry name" value="Homoser_kin"/>
    <property type="match status" value="1"/>
</dbReference>
<keyword evidence="7" id="KW-0963">Cytoplasm</keyword>
<dbReference type="SUPFAM" id="SSF55060">
    <property type="entry name" value="GHMP Kinase, C-terminal domain"/>
    <property type="match status" value="1"/>
</dbReference>
<dbReference type="InterPro" id="IPR014721">
    <property type="entry name" value="Ribsml_uS5_D2-typ_fold_subgr"/>
</dbReference>
<comment type="caution">
    <text evidence="7">Lacks conserved residue(s) required for the propagation of feature annotation.</text>
</comment>
<dbReference type="Pfam" id="PF08544">
    <property type="entry name" value="GHMP_kinases_C"/>
    <property type="match status" value="1"/>
</dbReference>
<dbReference type="HAMAP" id="MF_00384">
    <property type="entry name" value="Homoser_kinase"/>
    <property type="match status" value="1"/>
</dbReference>
<protein>
    <recommendedName>
        <fullName evidence="7 8">Homoserine kinase</fullName>
        <shortName evidence="7">HK</shortName>
        <shortName evidence="7">HSK</shortName>
        <ecNumber evidence="7 8">2.7.1.39</ecNumber>
    </recommendedName>
</protein>
<dbReference type="EC" id="2.7.1.39" evidence="7 8"/>
<comment type="subcellular location">
    <subcellularLocation>
        <location evidence="7">Cytoplasm</location>
    </subcellularLocation>
</comment>
<accession>A0A9X2I2C2</accession>
<evidence type="ECO:0000256" key="2">
    <source>
        <dbReference type="ARBA" id="ARBA00022679"/>
    </source>
</evidence>
<evidence type="ECO:0000313" key="12">
    <source>
        <dbReference type="Proteomes" id="UP001155280"/>
    </source>
</evidence>
<keyword evidence="2 7" id="KW-0808">Transferase</keyword>
<feature type="domain" description="GHMP kinase C-terminal" evidence="10">
    <location>
        <begin position="208"/>
        <end position="284"/>
    </location>
</feature>
<dbReference type="NCBIfam" id="TIGR00191">
    <property type="entry name" value="thrB"/>
    <property type="match status" value="1"/>
</dbReference>
<dbReference type="Gene3D" id="3.30.230.10">
    <property type="match status" value="1"/>
</dbReference>
<evidence type="ECO:0000256" key="3">
    <source>
        <dbReference type="ARBA" id="ARBA00022697"/>
    </source>
</evidence>
<dbReference type="InterPro" id="IPR000870">
    <property type="entry name" value="Homoserine_kinase"/>
</dbReference>
<evidence type="ECO:0000256" key="1">
    <source>
        <dbReference type="ARBA" id="ARBA00022605"/>
    </source>
</evidence>
<dbReference type="Gene3D" id="3.30.70.890">
    <property type="entry name" value="GHMP kinase, C-terminal domain"/>
    <property type="match status" value="1"/>
</dbReference>
<gene>
    <name evidence="7" type="primary">thrB</name>
    <name evidence="11" type="ORF">MKO06_08405</name>
</gene>
<evidence type="ECO:0000313" key="11">
    <source>
        <dbReference type="EMBL" id="MCP9199924.1"/>
    </source>
</evidence>
<evidence type="ECO:0000259" key="10">
    <source>
        <dbReference type="Pfam" id="PF08544"/>
    </source>
</evidence>
<comment type="similarity">
    <text evidence="7">Belongs to the GHMP kinase family. Homoserine kinase subfamily.</text>
</comment>
<keyword evidence="12" id="KW-1185">Reference proteome</keyword>
<dbReference type="InterPro" id="IPR036554">
    <property type="entry name" value="GHMP_kinase_C_sf"/>
</dbReference>
<evidence type="ECO:0000256" key="7">
    <source>
        <dbReference type="HAMAP-Rule" id="MF_00384"/>
    </source>
</evidence>
<comment type="catalytic activity">
    <reaction evidence="7">
        <text>L-homoserine + ATP = O-phospho-L-homoserine + ADP + H(+)</text>
        <dbReference type="Rhea" id="RHEA:13985"/>
        <dbReference type="ChEBI" id="CHEBI:15378"/>
        <dbReference type="ChEBI" id="CHEBI:30616"/>
        <dbReference type="ChEBI" id="CHEBI:57476"/>
        <dbReference type="ChEBI" id="CHEBI:57590"/>
        <dbReference type="ChEBI" id="CHEBI:456216"/>
        <dbReference type="EC" id="2.7.1.39"/>
    </reaction>
</comment>
<keyword evidence="1 7" id="KW-0028">Amino-acid biosynthesis</keyword>
<dbReference type="NCBIfam" id="NF002288">
    <property type="entry name" value="PRK01212.1-4"/>
    <property type="match status" value="1"/>
</dbReference>
<sequence length="306" mass="33005">MEELRVFAPATVANLSCGFDVLGCCLDSVGDEMIVRKNDLNKTRITKITGQDLPLDADQNVAGVAVNALLKDLEVQQGFDIEINKRIKPGSGIGSSAASSAGAVFAVNKLLGDPFDKTQLVSFAMKGELLASGNAHADNVAPALMGGFSLVRSYCPLEVLALPVPEDLRVVILHPLIEIKTRDSRSIIKQTVSLKSAINQWGNLAAFISALYTNDYDLLGRSLVDEIVEPVRSILIPYFRELKLLSQDCGALGFGISGSGPAVYALCRGDENAQKLKEEINIFYGKKGIDFELHVSKINREGVKIL</sequence>
<keyword evidence="4 7" id="KW-0547">Nucleotide-binding</keyword>
<organism evidence="11 12">
    <name type="scientific">Christiangramia oceanisediminis</name>
    <dbReference type="NCBI Taxonomy" id="2920386"/>
    <lineage>
        <taxon>Bacteria</taxon>
        <taxon>Pseudomonadati</taxon>
        <taxon>Bacteroidota</taxon>
        <taxon>Flavobacteriia</taxon>
        <taxon>Flavobacteriales</taxon>
        <taxon>Flavobacteriaceae</taxon>
        <taxon>Christiangramia</taxon>
    </lineage>
</organism>
<evidence type="ECO:0000256" key="6">
    <source>
        <dbReference type="ARBA" id="ARBA00022840"/>
    </source>
</evidence>
<proteinExistence type="inferred from homology"/>
<evidence type="ECO:0000256" key="8">
    <source>
        <dbReference type="NCBIfam" id="TIGR00191"/>
    </source>
</evidence>
<keyword evidence="6 7" id="KW-0067">ATP-binding</keyword>
<dbReference type="InterPro" id="IPR006204">
    <property type="entry name" value="GHMP_kinase_N_dom"/>
</dbReference>
<evidence type="ECO:0000256" key="4">
    <source>
        <dbReference type="ARBA" id="ARBA00022741"/>
    </source>
</evidence>
<comment type="function">
    <text evidence="7">Catalyzes the ATP-dependent phosphorylation of L-homoserine to L-homoserine phosphate.</text>
</comment>
<dbReference type="AlphaFoldDB" id="A0A9X2I2C2"/>